<gene>
    <name evidence="5" type="ORF">UO65_0984</name>
</gene>
<dbReference type="PANTHER" id="PTHR43464">
    <property type="entry name" value="METHYLTRANSFERASE"/>
    <property type="match status" value="1"/>
</dbReference>
<dbReference type="InterPro" id="IPR029063">
    <property type="entry name" value="SAM-dependent_MTases_sf"/>
</dbReference>
<dbReference type="GO" id="GO:0032259">
    <property type="term" value="P:methylation"/>
    <property type="evidence" value="ECO:0007669"/>
    <property type="project" value="UniProtKB-KW"/>
</dbReference>
<dbReference type="Proteomes" id="UP000019277">
    <property type="component" value="Unassembled WGS sequence"/>
</dbReference>
<evidence type="ECO:0000313" key="5">
    <source>
        <dbReference type="EMBL" id="EWC63687.1"/>
    </source>
</evidence>
<evidence type="ECO:0000256" key="3">
    <source>
        <dbReference type="ARBA" id="ARBA00022691"/>
    </source>
</evidence>
<protein>
    <submittedName>
        <fullName evidence="5">Methyltransferase SCO0408</fullName>
    </submittedName>
</protein>
<keyword evidence="2 5" id="KW-0808">Transferase</keyword>
<dbReference type="Pfam" id="PF13649">
    <property type="entry name" value="Methyltransf_25"/>
    <property type="match status" value="1"/>
</dbReference>
<accession>A0A8E2X756</accession>
<dbReference type="eggNOG" id="COG0500">
    <property type="taxonomic scope" value="Bacteria"/>
</dbReference>
<dbReference type="EMBL" id="AYXG01000039">
    <property type="protein sequence ID" value="EWC63687.1"/>
    <property type="molecule type" value="Genomic_DNA"/>
</dbReference>
<sequence length="242" mass="26876">MQGYQQSTYGDRIADIYDRVHSNWTPDDTVDTVVELADGGPVLELGVGTGRVALPLAERGVKVTGVDISEPMLAQLRAKDPDGRVETVLGDFIDLPVTGRFKVVLVVNSLLQLAGADTQQQCLRNVAKHLAPDGVLVLEEANPAVFIRPGLEILRMTSDELHLLAAQYDPVHQHYFAQHVIVRDGETRLNPMALRLTSTCELDLMCELAGMRLAERWGDWARSRPFLAESRSHISLYRPVER</sequence>
<name>W7J3R9_9PSEU</name>
<keyword evidence="1 5" id="KW-0489">Methyltransferase</keyword>
<dbReference type="SUPFAM" id="SSF53335">
    <property type="entry name" value="S-adenosyl-L-methionine-dependent methyltransferases"/>
    <property type="match status" value="1"/>
</dbReference>
<comment type="caution">
    <text evidence="5">The sequence shown here is derived from an EMBL/GenBank/DDBJ whole genome shotgun (WGS) entry which is preliminary data.</text>
</comment>
<dbReference type="STRING" id="909613.UO65_0984"/>
<reference evidence="5 6" key="1">
    <citation type="journal article" date="2014" name="Genome Announc.">
        <title>Draft Genome Sequence of the Antitrypanosomally Active Sponge-Associated Bacterium Actinokineospora sp. Strain EG49.</title>
        <authorList>
            <person name="Harjes J."/>
            <person name="Ryu T."/>
            <person name="Abdelmohsen U.R."/>
            <person name="Moitinho-Silva L."/>
            <person name="Horn H."/>
            <person name="Ravasi T."/>
            <person name="Hentschel U."/>
        </authorList>
    </citation>
    <scope>NUCLEOTIDE SEQUENCE [LARGE SCALE GENOMIC DNA]</scope>
    <source>
        <strain evidence="5 6">EG49</strain>
    </source>
</reference>
<evidence type="ECO:0000256" key="2">
    <source>
        <dbReference type="ARBA" id="ARBA00022679"/>
    </source>
</evidence>
<dbReference type="Gene3D" id="2.20.25.570">
    <property type="match status" value="1"/>
</dbReference>
<evidence type="ECO:0000259" key="4">
    <source>
        <dbReference type="Pfam" id="PF13649"/>
    </source>
</evidence>
<dbReference type="Gene3D" id="3.40.50.150">
    <property type="entry name" value="Vaccinia Virus protein VP39"/>
    <property type="match status" value="1"/>
</dbReference>
<dbReference type="PANTHER" id="PTHR43464:SF19">
    <property type="entry name" value="UBIQUINONE BIOSYNTHESIS O-METHYLTRANSFERASE, MITOCHONDRIAL"/>
    <property type="match status" value="1"/>
</dbReference>
<dbReference type="InterPro" id="IPR041698">
    <property type="entry name" value="Methyltransf_25"/>
</dbReference>
<proteinExistence type="predicted"/>
<dbReference type="GO" id="GO:0008168">
    <property type="term" value="F:methyltransferase activity"/>
    <property type="evidence" value="ECO:0007669"/>
    <property type="project" value="UniProtKB-KW"/>
</dbReference>
<keyword evidence="3" id="KW-0949">S-adenosyl-L-methionine</keyword>
<keyword evidence="6" id="KW-1185">Reference proteome</keyword>
<evidence type="ECO:0000313" key="6">
    <source>
        <dbReference type="Proteomes" id="UP000019277"/>
    </source>
</evidence>
<evidence type="ECO:0000256" key="1">
    <source>
        <dbReference type="ARBA" id="ARBA00022603"/>
    </source>
</evidence>
<feature type="domain" description="Methyltransferase" evidence="4">
    <location>
        <begin position="42"/>
        <end position="134"/>
    </location>
</feature>
<accession>W7J3R9</accession>
<organism evidence="5 6">
    <name type="scientific">Actinokineospora spheciospongiae</name>
    <dbReference type="NCBI Taxonomy" id="909613"/>
    <lineage>
        <taxon>Bacteria</taxon>
        <taxon>Bacillati</taxon>
        <taxon>Actinomycetota</taxon>
        <taxon>Actinomycetes</taxon>
        <taxon>Pseudonocardiales</taxon>
        <taxon>Pseudonocardiaceae</taxon>
        <taxon>Actinokineospora</taxon>
    </lineage>
</organism>
<dbReference type="AlphaFoldDB" id="W7J3R9"/>
<dbReference type="CDD" id="cd02440">
    <property type="entry name" value="AdoMet_MTases"/>
    <property type="match status" value="1"/>
</dbReference>